<keyword evidence="1" id="KW-0808">Transferase</keyword>
<keyword evidence="3" id="KW-0693">Viral RNA replication</keyword>
<dbReference type="InterPro" id="IPR001205">
    <property type="entry name" value="RNA-dir_pol_C"/>
</dbReference>
<dbReference type="InterPro" id="IPR007094">
    <property type="entry name" value="RNA-dir_pol_PSvirus"/>
</dbReference>
<feature type="domain" description="RdRp catalytic" evidence="4">
    <location>
        <begin position="121"/>
        <end position="220"/>
    </location>
</feature>
<evidence type="ECO:0000256" key="3">
    <source>
        <dbReference type="ARBA" id="ARBA00022953"/>
    </source>
</evidence>
<protein>
    <submittedName>
        <fullName evidence="5">RNA-dependent RNA polymerase</fullName>
    </submittedName>
</protein>
<proteinExistence type="predicted"/>
<dbReference type="GO" id="GO:0039694">
    <property type="term" value="P:viral RNA genome replication"/>
    <property type="evidence" value="ECO:0007669"/>
    <property type="project" value="InterPro"/>
</dbReference>
<reference evidence="5" key="1">
    <citation type="submission" date="2019-05" db="EMBL/GenBank/DDBJ databases">
        <title>Metatranscriptomic reconstruction reveals RNA viruses with the potential to shape carbon cycling in soil.</title>
        <authorList>
            <person name="Starr E.P."/>
            <person name="Nuccio E."/>
            <person name="Pett-Ridge J."/>
            <person name="Banfield J.F."/>
            <person name="Firestone M.K."/>
        </authorList>
    </citation>
    <scope>NUCLEOTIDE SEQUENCE</scope>
    <source>
        <strain evidence="5">H4_Rhizo_44_scaffold_3348</strain>
    </source>
</reference>
<keyword evidence="2" id="KW-0548">Nucleotidyltransferase</keyword>
<evidence type="ECO:0000313" key="5">
    <source>
        <dbReference type="EMBL" id="QDH87981.1"/>
    </source>
</evidence>
<dbReference type="GO" id="GO:0003723">
    <property type="term" value="F:RNA binding"/>
    <property type="evidence" value="ECO:0007669"/>
    <property type="project" value="InterPro"/>
</dbReference>
<gene>
    <name evidence="5" type="ORF">H4Rhizo443348_000001</name>
</gene>
<sequence>MPLFEVPQFKEEEREKKLSAKYGEKKASRMMKLLYNVLSLKDLVYTLFVKAEIYMGKNLDTVKPRMIWSCPETLLAKFSAEFGWLGKQLASYFSGDTDFYYCSGATPDDVGKFGAYMAGLPYLYESDVSNWDGSLAAIMLQVERYFLENNVVGMPEDFKFLMEHWGINTGESKDKKVKVKIPYGRRSGDLWTSMFNSMLNILIVKFVTQAKRRVAYDLHG</sequence>
<dbReference type="EMBL" id="MN033768">
    <property type="protein sequence ID" value="QDH87981.1"/>
    <property type="molecule type" value="Genomic_DNA"/>
</dbReference>
<dbReference type="InterPro" id="IPR043502">
    <property type="entry name" value="DNA/RNA_pol_sf"/>
</dbReference>
<evidence type="ECO:0000259" key="4">
    <source>
        <dbReference type="PROSITE" id="PS50507"/>
    </source>
</evidence>
<name>A0A514D2Y5_9VIRU</name>
<dbReference type="SUPFAM" id="SSF56672">
    <property type="entry name" value="DNA/RNA polymerases"/>
    <property type="match status" value="1"/>
</dbReference>
<keyword evidence="5" id="KW-0696">RNA-directed RNA polymerase</keyword>
<dbReference type="GO" id="GO:0006351">
    <property type="term" value="P:DNA-templated transcription"/>
    <property type="evidence" value="ECO:0007669"/>
    <property type="project" value="InterPro"/>
</dbReference>
<dbReference type="GO" id="GO:0003968">
    <property type="term" value="F:RNA-directed RNA polymerase activity"/>
    <property type="evidence" value="ECO:0007669"/>
    <property type="project" value="UniProtKB-KW"/>
</dbReference>
<dbReference type="Pfam" id="PF00680">
    <property type="entry name" value="RdRP_1"/>
    <property type="match status" value="1"/>
</dbReference>
<organism evidence="5">
    <name type="scientific">Riboviria sp</name>
    <dbReference type="NCBI Taxonomy" id="2585031"/>
    <lineage>
        <taxon>Viruses</taxon>
        <taxon>Riboviria</taxon>
    </lineage>
</organism>
<evidence type="ECO:0000256" key="2">
    <source>
        <dbReference type="ARBA" id="ARBA00022695"/>
    </source>
</evidence>
<dbReference type="PROSITE" id="PS50507">
    <property type="entry name" value="RDRP_SSRNA_POS"/>
    <property type="match status" value="1"/>
</dbReference>
<accession>A0A514D2Y5</accession>
<evidence type="ECO:0000256" key="1">
    <source>
        <dbReference type="ARBA" id="ARBA00022679"/>
    </source>
</evidence>